<gene>
    <name evidence="2" type="ORF">NEOLEDRAFT_1133827</name>
</gene>
<dbReference type="AlphaFoldDB" id="A0A165SNV8"/>
<keyword evidence="3" id="KW-1185">Reference proteome</keyword>
<dbReference type="InParanoid" id="A0A165SNV8"/>
<evidence type="ECO:0000256" key="1">
    <source>
        <dbReference type="SAM" id="MobiDB-lite"/>
    </source>
</evidence>
<feature type="compositionally biased region" description="Basic residues" evidence="1">
    <location>
        <begin position="443"/>
        <end position="455"/>
    </location>
</feature>
<dbReference type="Proteomes" id="UP000076761">
    <property type="component" value="Unassembled WGS sequence"/>
</dbReference>
<accession>A0A165SNV8</accession>
<feature type="compositionally biased region" description="Basic and acidic residues" evidence="1">
    <location>
        <begin position="299"/>
        <end position="308"/>
    </location>
</feature>
<evidence type="ECO:0000313" key="2">
    <source>
        <dbReference type="EMBL" id="KZT25436.1"/>
    </source>
</evidence>
<feature type="region of interest" description="Disordered" evidence="1">
    <location>
        <begin position="434"/>
        <end position="455"/>
    </location>
</feature>
<dbReference type="OrthoDB" id="10642182at2759"/>
<organism evidence="2 3">
    <name type="scientific">Neolentinus lepideus HHB14362 ss-1</name>
    <dbReference type="NCBI Taxonomy" id="1314782"/>
    <lineage>
        <taxon>Eukaryota</taxon>
        <taxon>Fungi</taxon>
        <taxon>Dikarya</taxon>
        <taxon>Basidiomycota</taxon>
        <taxon>Agaricomycotina</taxon>
        <taxon>Agaricomycetes</taxon>
        <taxon>Gloeophyllales</taxon>
        <taxon>Gloeophyllaceae</taxon>
        <taxon>Neolentinus</taxon>
    </lineage>
</organism>
<proteinExistence type="predicted"/>
<feature type="region of interest" description="Disordered" evidence="1">
    <location>
        <begin position="259"/>
        <end position="282"/>
    </location>
</feature>
<sequence length="487" mass="52955">MNNGLEGWMCRRCKKRGGANGSVMTPEARIQAGRPEIVTISDEGESGSIVGQVPKVRTSVSSETPLETIEILSDDDLLTLSPRPSQAKPIPSTTSPSIVSPVPSDIAIAIRKRPAQQASQEHSHNSEKRIRIDSPDGQMCHKEPVAIPSFKTPMKATTVRPSGTEIGLNGSPSSKFPLDLSTLSLGPRANAEPDLVRTARPPSPKRVSISGSSVFHLPNLPLQHPTRTPLFLPSASPSPRPLRIPSKVAGNAKSRTPLFMPFISSSPAPSRRDRASSSPDLRAAVVPIVNDEDEDEEERELRFTESQEPHDLHTVFDKTKAQRIQDRFGGGESERHMLQRIGQLQGGAVTIESADAISSNRHVRDDMDELYATESEDEGGSRSITEPSTTRITGVTQTKPPAVVPVVRPSTTFKLNPIIPLLIAEQKIKSDISLEKATETGPRRNRKAHAQKTKKRKRGLRFCVFGLTEIGKGSTTVQYPSINGPPQ</sequence>
<reference evidence="2 3" key="1">
    <citation type="journal article" date="2016" name="Mol. Biol. Evol.">
        <title>Comparative Genomics of Early-Diverging Mushroom-Forming Fungi Provides Insights into the Origins of Lignocellulose Decay Capabilities.</title>
        <authorList>
            <person name="Nagy L.G."/>
            <person name="Riley R."/>
            <person name="Tritt A."/>
            <person name="Adam C."/>
            <person name="Daum C."/>
            <person name="Floudas D."/>
            <person name="Sun H."/>
            <person name="Yadav J.S."/>
            <person name="Pangilinan J."/>
            <person name="Larsson K.H."/>
            <person name="Matsuura K."/>
            <person name="Barry K."/>
            <person name="Labutti K."/>
            <person name="Kuo R."/>
            <person name="Ohm R.A."/>
            <person name="Bhattacharya S.S."/>
            <person name="Shirouzu T."/>
            <person name="Yoshinaga Y."/>
            <person name="Martin F.M."/>
            <person name="Grigoriev I.V."/>
            <person name="Hibbett D.S."/>
        </authorList>
    </citation>
    <scope>NUCLEOTIDE SEQUENCE [LARGE SCALE GENOMIC DNA]</scope>
    <source>
        <strain evidence="2 3">HHB14362 ss-1</strain>
    </source>
</reference>
<feature type="region of interest" description="Disordered" evidence="1">
    <location>
        <begin position="372"/>
        <end position="397"/>
    </location>
</feature>
<feature type="compositionally biased region" description="Polar residues" evidence="1">
    <location>
        <begin position="382"/>
        <end position="397"/>
    </location>
</feature>
<feature type="region of interest" description="Disordered" evidence="1">
    <location>
        <begin position="112"/>
        <end position="138"/>
    </location>
</feature>
<evidence type="ECO:0000313" key="3">
    <source>
        <dbReference type="Proteomes" id="UP000076761"/>
    </source>
</evidence>
<feature type="compositionally biased region" description="Basic and acidic residues" evidence="1">
    <location>
        <begin position="121"/>
        <end position="138"/>
    </location>
</feature>
<dbReference type="EMBL" id="KV425572">
    <property type="protein sequence ID" value="KZT25436.1"/>
    <property type="molecule type" value="Genomic_DNA"/>
</dbReference>
<protein>
    <submittedName>
        <fullName evidence="2">Uncharacterized protein</fullName>
    </submittedName>
</protein>
<dbReference type="STRING" id="1314782.A0A165SNV8"/>
<name>A0A165SNV8_9AGAM</name>
<feature type="region of interest" description="Disordered" evidence="1">
    <location>
        <begin position="289"/>
        <end position="308"/>
    </location>
</feature>